<dbReference type="PANTHER" id="PTHR22754:SF32">
    <property type="entry name" value="DISCO-INTERACTING PROTEIN 2"/>
    <property type="match status" value="1"/>
</dbReference>
<proteinExistence type="inferred from homology"/>
<gene>
    <name evidence="3" type="ORF">VASRM7_397</name>
</gene>
<dbReference type="InterPro" id="IPR000873">
    <property type="entry name" value="AMP-dep_synth/lig_dom"/>
</dbReference>
<dbReference type="GO" id="GO:0070566">
    <property type="term" value="F:adenylyltransferase activity"/>
    <property type="evidence" value="ECO:0007669"/>
    <property type="project" value="TreeGrafter"/>
</dbReference>
<reference evidence="3" key="1">
    <citation type="submission" date="2013-11" db="EMBL/GenBank/DDBJ databases">
        <title>New antitubercular compounds from marine-derived Verrucosispora sp. MS100047.</title>
        <authorList>
            <person name="Huang P."/>
            <person name="Xie F."/>
            <person name="Wang Q."/>
            <person name="Wang J."/>
            <person name="Wang Q."/>
            <person name="Abdel-Mageed W.M."/>
            <person name="Liu M."/>
            <person name="Han J."/>
            <person name="Song F."/>
            <person name="Dai H."/>
            <person name="Liu X."/>
            <person name="Zhang L."/>
        </authorList>
    </citation>
    <scope>NUCLEOTIDE SEQUENCE</scope>
    <source>
        <strain evidence="3">MS100047</strain>
    </source>
</reference>
<dbReference type="PANTHER" id="PTHR22754">
    <property type="entry name" value="DISCO-INTERACTING PROTEIN 2 DIP2 -RELATED"/>
    <property type="match status" value="1"/>
</dbReference>
<accession>A0A097CSL3</accession>
<dbReference type="Gene3D" id="3.30.300.30">
    <property type="match status" value="1"/>
</dbReference>
<dbReference type="InterPro" id="IPR042099">
    <property type="entry name" value="ANL_N_sf"/>
</dbReference>
<dbReference type="GO" id="GO:0005886">
    <property type="term" value="C:plasma membrane"/>
    <property type="evidence" value="ECO:0007669"/>
    <property type="project" value="TreeGrafter"/>
</dbReference>
<dbReference type="SUPFAM" id="SSF56801">
    <property type="entry name" value="Acetyl-CoA synthetase-like"/>
    <property type="match status" value="1"/>
</dbReference>
<dbReference type="InterPro" id="IPR045851">
    <property type="entry name" value="AMP-bd_C_sf"/>
</dbReference>
<dbReference type="EMBL" id="KF826672">
    <property type="protein sequence ID" value="AIS85637.1"/>
    <property type="molecule type" value="Genomic_DNA"/>
</dbReference>
<comment type="similarity">
    <text evidence="1">Belongs to the ATP-dependent AMP-binding enzyme family.</text>
</comment>
<name>A0A097CSL3_9ACTN</name>
<dbReference type="InterPro" id="IPR020845">
    <property type="entry name" value="AMP-binding_CS"/>
</dbReference>
<sequence length="537" mass="56156">MTGPLAWLDRPDERRGIRFAEPDGSWRFWSYAELADLVRRYAAALRDTGVGAGDVVSIVETTGPRFVGLLFGSMLAGAAASPVAPPPPFGDRERWAEHLHGVLRASTPRLVVHDPALPLVAEVCAGAGVPAYDGEGLLAGGDNRWAAAPTSDGLALVQFTSGSSGRVRGVRVPRPALAATVAGIQGWLRMTPDDPTASWLPVHHDMGLVGCLLAPVATGSDLWLMSPGDFVRRPLRYLECFGRHGARLTAMPAFGLDHIIRRVPRRALAGMDFSAWRAVIVGAERIQPTLLTEFARFAAPHGLRREALLPAYGLAEATLSVTGVPLDTGWRTATVEQGEVVGCGRPLAGAQVTVVDDDGRIVEDGTVGEIVVRGPSVAAGYLPANSDGTASVTRLIDGEVHTGDAGFLSDGELFVLGRLGDGVKVRGRMLLAEDVEAAAVSACGAPVGRITALLGQVGDAPRVVLLLVRPEPGWLSAACAAAEVAAAGEPVEAVVVPAGAVARTSSGKPRRRLMWQDYLAGRLRSAEPVPAGPPATP</sequence>
<dbReference type="PROSITE" id="PS00455">
    <property type="entry name" value="AMP_BINDING"/>
    <property type="match status" value="1"/>
</dbReference>
<evidence type="ECO:0000259" key="2">
    <source>
        <dbReference type="Pfam" id="PF00501"/>
    </source>
</evidence>
<feature type="domain" description="AMP-dependent synthetase/ligase" evidence="2">
    <location>
        <begin position="24"/>
        <end position="382"/>
    </location>
</feature>
<dbReference type="Gene3D" id="3.40.50.12780">
    <property type="entry name" value="N-terminal domain of ligase-like"/>
    <property type="match status" value="1"/>
</dbReference>
<dbReference type="AlphaFoldDB" id="A0A097CSL3"/>
<dbReference type="Pfam" id="PF00501">
    <property type="entry name" value="AMP-binding"/>
    <property type="match status" value="1"/>
</dbReference>
<organism evidence="3">
    <name type="scientific">Verrucosispora sp. MS100047</name>
    <dbReference type="NCBI Taxonomy" id="1410949"/>
    <lineage>
        <taxon>Bacteria</taxon>
        <taxon>Bacillati</taxon>
        <taxon>Actinomycetota</taxon>
        <taxon>Actinomycetes</taxon>
        <taxon>Micromonosporales</taxon>
        <taxon>Micromonosporaceae</taxon>
        <taxon>Micromonospora</taxon>
    </lineage>
</organism>
<protein>
    <submittedName>
        <fullName evidence="3">AMP-dependent synthetase and ligase</fullName>
    </submittedName>
</protein>
<dbReference type="GO" id="GO:0016874">
    <property type="term" value="F:ligase activity"/>
    <property type="evidence" value="ECO:0007669"/>
    <property type="project" value="UniProtKB-KW"/>
</dbReference>
<evidence type="ECO:0000313" key="3">
    <source>
        <dbReference type="EMBL" id="AIS85637.1"/>
    </source>
</evidence>
<keyword evidence="3" id="KW-0436">Ligase</keyword>
<dbReference type="GO" id="GO:0006633">
    <property type="term" value="P:fatty acid biosynthetic process"/>
    <property type="evidence" value="ECO:0007669"/>
    <property type="project" value="TreeGrafter"/>
</dbReference>
<evidence type="ECO:0000256" key="1">
    <source>
        <dbReference type="ARBA" id="ARBA00006432"/>
    </source>
</evidence>